<keyword evidence="3" id="KW-1185">Reference proteome</keyword>
<evidence type="ECO:0000256" key="1">
    <source>
        <dbReference type="SAM" id="MobiDB-lite"/>
    </source>
</evidence>
<comment type="caution">
    <text evidence="2">The sequence shown here is derived from an EMBL/GenBank/DDBJ whole genome shotgun (WGS) entry which is preliminary data.</text>
</comment>
<dbReference type="Proteomes" id="UP001460270">
    <property type="component" value="Unassembled WGS sequence"/>
</dbReference>
<dbReference type="EMBL" id="JBBPFD010000010">
    <property type="protein sequence ID" value="KAK7910519.1"/>
    <property type="molecule type" value="Genomic_DNA"/>
</dbReference>
<protein>
    <submittedName>
        <fullName evidence="2">Uncharacterized protein</fullName>
    </submittedName>
</protein>
<gene>
    <name evidence="2" type="ORF">WMY93_015203</name>
</gene>
<name>A0AAW0NZ07_9GOBI</name>
<dbReference type="AlphaFoldDB" id="A0AAW0NZ07"/>
<sequence>MGRVNMESDAIGNSPTLSSVLKDHLSSLQNSLERQSPILQPSADVQRTSLLSVDDLDNTRPVCVISKVHTNTNAELEQGEERPGHVNLKSLPSADLDKQNGVNTCTDALLNDNLEAQRPTTSSTLETISKIQIVDTLAFQEMLSKLNPNIWREGEASGKTVYASSKSDSEPGAEESQGAVSQATFNNHFTDSWLTQSLQDKKNGSTTTESPSPPLSNCPTNSISAFVEDFVSPDSDTSSDSEWILQAAVDCYRLRERTTTSCWSPPQESPRNSISAAACNIHSESDDVSEYGDTKSSMKALMEFRGLSCGGDQQKAGSELVLSLRR</sequence>
<organism evidence="2 3">
    <name type="scientific">Mugilogobius chulae</name>
    <name type="common">yellowstripe goby</name>
    <dbReference type="NCBI Taxonomy" id="88201"/>
    <lineage>
        <taxon>Eukaryota</taxon>
        <taxon>Metazoa</taxon>
        <taxon>Chordata</taxon>
        <taxon>Craniata</taxon>
        <taxon>Vertebrata</taxon>
        <taxon>Euteleostomi</taxon>
        <taxon>Actinopterygii</taxon>
        <taxon>Neopterygii</taxon>
        <taxon>Teleostei</taxon>
        <taxon>Neoteleostei</taxon>
        <taxon>Acanthomorphata</taxon>
        <taxon>Gobiaria</taxon>
        <taxon>Gobiiformes</taxon>
        <taxon>Gobioidei</taxon>
        <taxon>Gobiidae</taxon>
        <taxon>Gobionellinae</taxon>
        <taxon>Mugilogobius</taxon>
    </lineage>
</organism>
<reference evidence="3" key="1">
    <citation type="submission" date="2024-04" db="EMBL/GenBank/DDBJ databases">
        <title>Salinicola lusitanus LLJ914,a marine bacterium isolated from the Okinawa Trough.</title>
        <authorList>
            <person name="Li J."/>
        </authorList>
    </citation>
    <scope>NUCLEOTIDE SEQUENCE [LARGE SCALE GENOMIC DNA]</scope>
</reference>
<proteinExistence type="predicted"/>
<feature type="region of interest" description="Disordered" evidence="1">
    <location>
        <begin position="161"/>
        <end position="180"/>
    </location>
</feature>
<evidence type="ECO:0000313" key="3">
    <source>
        <dbReference type="Proteomes" id="UP001460270"/>
    </source>
</evidence>
<feature type="region of interest" description="Disordered" evidence="1">
    <location>
        <begin position="200"/>
        <end position="219"/>
    </location>
</feature>
<evidence type="ECO:0000313" key="2">
    <source>
        <dbReference type="EMBL" id="KAK7910519.1"/>
    </source>
</evidence>
<accession>A0AAW0NZ07</accession>